<sequence length="38" mass="4187">MVDKSINNIKYGTLTGANKLSKVITVCCCIILPKDEIF</sequence>
<comment type="caution">
    <text evidence="1">The sequence shown here is derived from an EMBL/GenBank/DDBJ whole genome shotgun (WGS) entry which is preliminary data.</text>
</comment>
<reference evidence="1 2" key="1">
    <citation type="submission" date="2012-04" db="EMBL/GenBank/DDBJ databases">
        <title>The Genome Sequence of Bartonella rochalimae BMGH.</title>
        <authorList>
            <consortium name="The Broad Institute Genome Sequencing Platform"/>
            <consortium name="The Broad Institute Genome Sequencing Center for Infectious Disease"/>
            <person name="Feldgarden M."/>
            <person name="Kirby J."/>
            <person name="Kosoy M."/>
            <person name="Birtles R."/>
            <person name="Probert W.S."/>
            <person name="Chiaraviglio L."/>
            <person name="Walker B."/>
            <person name="Young S.K."/>
            <person name="Zeng Q."/>
            <person name="Gargeya S."/>
            <person name="Fitzgerald M."/>
            <person name="Haas B."/>
            <person name="Abouelleil A."/>
            <person name="Alvarado L."/>
            <person name="Arachchi H.M."/>
            <person name="Berlin A.M."/>
            <person name="Chapman S.B."/>
            <person name="Goldberg J."/>
            <person name="Griggs A."/>
            <person name="Gujja S."/>
            <person name="Hansen M."/>
            <person name="Howarth C."/>
            <person name="Imamovic A."/>
            <person name="Larimer J."/>
            <person name="McCowen C."/>
            <person name="Montmayeur A."/>
            <person name="Murphy C."/>
            <person name="Neiman D."/>
            <person name="Pearson M."/>
            <person name="Priest M."/>
            <person name="Roberts A."/>
            <person name="Saif S."/>
            <person name="Shea T."/>
            <person name="Sisk P."/>
            <person name="Sykes S."/>
            <person name="Wortman J."/>
            <person name="Nusbaum C."/>
            <person name="Birren B."/>
        </authorList>
    </citation>
    <scope>NUCLEOTIDE SEQUENCE [LARGE SCALE GENOMIC DNA]</scope>
    <source>
        <strain evidence="1 2">ATCC BAA-1498</strain>
    </source>
</reference>
<dbReference type="EMBL" id="AHPK01000012">
    <property type="protein sequence ID" value="KEC55622.1"/>
    <property type="molecule type" value="Genomic_DNA"/>
</dbReference>
<dbReference type="HOGENOM" id="CLU_3324989_0_0_5"/>
<dbReference type="Proteomes" id="UP000027336">
    <property type="component" value="Unassembled WGS sequence"/>
</dbReference>
<protein>
    <submittedName>
        <fullName evidence="1">Uncharacterized protein</fullName>
    </submittedName>
</protein>
<evidence type="ECO:0000313" key="1">
    <source>
        <dbReference type="EMBL" id="KEC55622.1"/>
    </source>
</evidence>
<name>A0A067WI75_9HYPH</name>
<gene>
    <name evidence="1" type="ORF">O99_00659</name>
</gene>
<keyword evidence="2" id="KW-1185">Reference proteome</keyword>
<accession>A0A067WI75</accession>
<dbReference type="AlphaFoldDB" id="A0A067WI75"/>
<evidence type="ECO:0000313" key="2">
    <source>
        <dbReference type="Proteomes" id="UP000027336"/>
    </source>
</evidence>
<organism evidence="1 2">
    <name type="scientific">Bartonella rochalimae ATCC BAA-1498</name>
    <dbReference type="NCBI Taxonomy" id="685782"/>
    <lineage>
        <taxon>Bacteria</taxon>
        <taxon>Pseudomonadati</taxon>
        <taxon>Pseudomonadota</taxon>
        <taxon>Alphaproteobacteria</taxon>
        <taxon>Hyphomicrobiales</taxon>
        <taxon>Bartonellaceae</taxon>
        <taxon>Bartonella</taxon>
    </lineage>
</organism>
<proteinExistence type="predicted"/>